<dbReference type="AlphaFoldDB" id="A0A9P8N1Q4"/>
<organism evidence="2 3">
    <name type="scientific">Hirsutella rhossiliensis</name>
    <dbReference type="NCBI Taxonomy" id="111463"/>
    <lineage>
        <taxon>Eukaryota</taxon>
        <taxon>Fungi</taxon>
        <taxon>Dikarya</taxon>
        <taxon>Ascomycota</taxon>
        <taxon>Pezizomycotina</taxon>
        <taxon>Sordariomycetes</taxon>
        <taxon>Hypocreomycetidae</taxon>
        <taxon>Hypocreales</taxon>
        <taxon>Ophiocordycipitaceae</taxon>
        <taxon>Hirsutella</taxon>
    </lineage>
</organism>
<name>A0A9P8N1Q4_9HYPO</name>
<evidence type="ECO:0000313" key="3">
    <source>
        <dbReference type="Proteomes" id="UP000824596"/>
    </source>
</evidence>
<gene>
    <name evidence="2" type="ORF">HRG_04044</name>
</gene>
<evidence type="ECO:0000313" key="2">
    <source>
        <dbReference type="EMBL" id="KAH0966028.1"/>
    </source>
</evidence>
<feature type="signal peptide" evidence="1">
    <location>
        <begin position="1"/>
        <end position="19"/>
    </location>
</feature>
<feature type="chain" id="PRO_5040312608" evidence="1">
    <location>
        <begin position="20"/>
        <end position="179"/>
    </location>
</feature>
<evidence type="ECO:0000256" key="1">
    <source>
        <dbReference type="SAM" id="SignalP"/>
    </source>
</evidence>
<reference evidence="2" key="1">
    <citation type="submission" date="2021-09" db="EMBL/GenBank/DDBJ databases">
        <title>A high-quality genome of the endoparasitic fungus Hirsutella rhossiliensis with a comparison of Hirsutella genomes reveals transposable elements contributing to genome size variation.</title>
        <authorList>
            <person name="Lin R."/>
            <person name="Jiao Y."/>
            <person name="Sun X."/>
            <person name="Ling J."/>
            <person name="Xie B."/>
            <person name="Cheng X."/>
        </authorList>
    </citation>
    <scope>NUCLEOTIDE SEQUENCE</scope>
    <source>
        <strain evidence="2">HR02</strain>
    </source>
</reference>
<keyword evidence="1" id="KW-0732">Signal</keyword>
<dbReference type="GeneID" id="68353173"/>
<dbReference type="OrthoDB" id="10443211at2759"/>
<dbReference type="EMBL" id="JAIZPD010000003">
    <property type="protein sequence ID" value="KAH0966028.1"/>
    <property type="molecule type" value="Genomic_DNA"/>
</dbReference>
<proteinExistence type="predicted"/>
<keyword evidence="3" id="KW-1185">Reference proteome</keyword>
<sequence length="179" mass="19659">MKPLTIVVAAFAGVTAAHSVLTVRQGDNKVTAEEICAEYQKKVLIKDPESDEQKYCPSLAEKCIQDQSNKSGGFDQPKKAKEEINLCTFSAMLNLPEPAILSICDEIKSAPKLCHPLISLCVKTEVINAISNSSLDEKEKRTAMRGIRPCVTSIIENGDKNETTVKCKMTSQKVFQVQL</sequence>
<protein>
    <submittedName>
        <fullName evidence="2">Uncharacterized protein</fullName>
    </submittedName>
</protein>
<dbReference type="RefSeq" id="XP_044723541.1">
    <property type="nucleotide sequence ID" value="XM_044862515.1"/>
</dbReference>
<dbReference type="Proteomes" id="UP000824596">
    <property type="component" value="Unassembled WGS sequence"/>
</dbReference>
<accession>A0A9P8N1Q4</accession>
<comment type="caution">
    <text evidence="2">The sequence shown here is derived from an EMBL/GenBank/DDBJ whole genome shotgun (WGS) entry which is preliminary data.</text>
</comment>